<accession>A0ABS2SJR5</accession>
<comment type="caution">
    <text evidence="4">The sequence shown here is derived from an EMBL/GenBank/DDBJ whole genome shotgun (WGS) entry which is preliminary data.</text>
</comment>
<dbReference type="Proteomes" id="UP000809290">
    <property type="component" value="Unassembled WGS sequence"/>
</dbReference>
<feature type="domain" description="LppM" evidence="3">
    <location>
        <begin position="35"/>
        <end position="220"/>
    </location>
</feature>
<evidence type="ECO:0000256" key="2">
    <source>
        <dbReference type="SAM" id="Phobius"/>
    </source>
</evidence>
<reference evidence="4 5" key="1">
    <citation type="submission" date="2021-01" db="EMBL/GenBank/DDBJ databases">
        <title>Sequencing the genomes of 1000 actinobacteria strains.</title>
        <authorList>
            <person name="Klenk H.-P."/>
        </authorList>
    </citation>
    <scope>NUCLEOTIDE SEQUENCE [LARGE SCALE GENOMIC DNA]</scope>
    <source>
        <strain evidence="4 5">DSM 13657</strain>
    </source>
</reference>
<sequence length="373" mass="38418">MTATSRHRSGPTRIKKAIACLLAVVCAFALSACVKLNSDLKISKDLLISGSILFQVDSTAFESQLGQAPNVQDEIQEIQSKLPPEVTVKEASDDVYKGYELTFTKMKPEDFTAFCEEQLNGAFGRDMSIEKTDNGTIKFSMANPLTMDLGGAYGSGNPFSNPYLGTGSTPSAKGMMDESIIKFTFPGKVISADGADVQGKTVTWNLKTYDGETLTAEAKASGFPWLVVIIVAVVLVILLIVGGIILLVVMSKKKKSKQPQQPGFPGAFPPAGGQPGGGYPAGGSQFASQPGGQPGGYGSATQGGYGSAPQGGFPPAGGQAGGQPGGGQYGSQPGGFGSAPQGGYGSAPQPYNPSQGNPGNSDGRFQPPPPGAY</sequence>
<feature type="compositionally biased region" description="Low complexity" evidence="1">
    <location>
        <begin position="282"/>
        <end position="291"/>
    </location>
</feature>
<gene>
    <name evidence="4" type="ORF">JOE56_000923</name>
</gene>
<keyword evidence="2" id="KW-0812">Transmembrane</keyword>
<feature type="transmembrane region" description="Helical" evidence="2">
    <location>
        <begin position="223"/>
        <end position="249"/>
    </location>
</feature>
<dbReference type="Pfam" id="PF21946">
    <property type="entry name" value="LppM"/>
    <property type="match status" value="1"/>
</dbReference>
<keyword evidence="2" id="KW-1133">Transmembrane helix</keyword>
<dbReference type="PROSITE" id="PS51257">
    <property type="entry name" value="PROKAR_LIPOPROTEIN"/>
    <property type="match status" value="1"/>
</dbReference>
<name>A0ABS2SJR5_9MICO</name>
<evidence type="ECO:0000259" key="3">
    <source>
        <dbReference type="Pfam" id="PF21946"/>
    </source>
</evidence>
<dbReference type="InterPro" id="IPR053807">
    <property type="entry name" value="LppM"/>
</dbReference>
<evidence type="ECO:0000313" key="5">
    <source>
        <dbReference type="Proteomes" id="UP000809290"/>
    </source>
</evidence>
<keyword evidence="5" id="KW-1185">Reference proteome</keyword>
<keyword evidence="2" id="KW-0472">Membrane</keyword>
<protein>
    <recommendedName>
        <fullName evidence="3">LppM domain-containing protein</fullName>
    </recommendedName>
</protein>
<evidence type="ECO:0000256" key="1">
    <source>
        <dbReference type="SAM" id="MobiDB-lite"/>
    </source>
</evidence>
<dbReference type="EMBL" id="JAFBCP010000001">
    <property type="protein sequence ID" value="MBM7816229.1"/>
    <property type="molecule type" value="Genomic_DNA"/>
</dbReference>
<feature type="region of interest" description="Disordered" evidence="1">
    <location>
        <begin position="256"/>
        <end position="373"/>
    </location>
</feature>
<dbReference type="RefSeq" id="WP_204515041.1">
    <property type="nucleotide sequence ID" value="NZ_JAFBCP010000001.1"/>
</dbReference>
<organism evidence="4 5">
    <name type="scientific">Brevibacterium paucivorans</name>
    <dbReference type="NCBI Taxonomy" id="170994"/>
    <lineage>
        <taxon>Bacteria</taxon>
        <taxon>Bacillati</taxon>
        <taxon>Actinomycetota</taxon>
        <taxon>Actinomycetes</taxon>
        <taxon>Micrococcales</taxon>
        <taxon>Brevibacteriaceae</taxon>
        <taxon>Brevibacterium</taxon>
    </lineage>
</organism>
<feature type="compositionally biased region" description="Gly residues" evidence="1">
    <location>
        <begin position="292"/>
        <end position="306"/>
    </location>
</feature>
<feature type="compositionally biased region" description="Gly residues" evidence="1">
    <location>
        <begin position="314"/>
        <end position="345"/>
    </location>
</feature>
<feature type="compositionally biased region" description="Low complexity" evidence="1">
    <location>
        <begin position="258"/>
        <end position="271"/>
    </location>
</feature>
<proteinExistence type="predicted"/>
<evidence type="ECO:0000313" key="4">
    <source>
        <dbReference type="EMBL" id="MBM7816229.1"/>
    </source>
</evidence>